<feature type="zinc finger region" description="C3H1-type" evidence="11">
    <location>
        <begin position="81"/>
        <end position="106"/>
    </location>
</feature>
<evidence type="ECO:0000256" key="2">
    <source>
        <dbReference type="ARBA" id="ARBA00004496"/>
    </source>
</evidence>
<comment type="similarity">
    <text evidence="10">Belongs to the ARTD/PARP family.</text>
</comment>
<dbReference type="InterPro" id="IPR051712">
    <property type="entry name" value="ARTD-AVP"/>
</dbReference>
<sequence length="696" mass="79477">MTASTVTKILCSNNGALDYNELVANIGSCGIFGSNSHLEQSLRDRQKFAVVQINGGNKIIAKTSVRLCKAKECENCNNLHLCKFYLFGECQYNRGRRRCRFCHDLTTQHNAQVLRDHDLQDLDRKELCLLLLQNDQTLLPPVCYSFNKGSGQYGSCPDQANCTRLHICEQYIRGHCRQGVSCSRSHSFHDPAMLRILTDRGLTEQLISTLPSVYLNILNMKNSSSTASDQDKTEICIYFVKKDCKHGARCFKAHFDMPYKWEVWAGLSWSALPNNEEIEKEFCDPANTCSSSYPSVDFLTMTQGAAKVRRLSTVSSVTRPDFILTTAWTWYWQDEFSQWMEYAASSDVHHASSITSEDLEKKYLEDSSSVLQFTAGHQEYVISFKDMIQINKRYKTVKHVRRRPVFVSRSDAEAIKKRKSGPNRSFTPNFKAVPTYWDKSQLPETGYKRIEVLESTEEHNKVKNLFRKTMFGFTIKKIERIQNKSLWEIFQWQAEQMKKHNRGRNVNEKLLFHGTDSAYVDAICKQNFDWRICGTHGTAYGKGSYFARDAKYSHSYTGSSSSSRTMFVTRVLVGESIKGNSGYLRPPSKDGGDTNFYDSCVDDTFNPSIYVVFEKQQVYPEYVIQYQEDSPVQAPTPSYVMQPTPAPQPKPVYTYVNTPRVSVPPATTSFTSKPTTYRYSQPPPPPPKPKDSCTIS</sequence>
<keyword evidence="5 11" id="KW-0479">Metal-binding</keyword>
<dbReference type="Proteomes" id="UP000289886">
    <property type="component" value="Unassembled WGS sequence"/>
</dbReference>
<feature type="zinc finger region" description="C3H1-type" evidence="11">
    <location>
        <begin position="230"/>
        <end position="257"/>
    </location>
</feature>
<dbReference type="SUPFAM" id="SSF117839">
    <property type="entry name" value="WWE domain"/>
    <property type="match status" value="1"/>
</dbReference>
<feature type="domain" description="C3H1-type" evidence="13">
    <location>
        <begin position="167"/>
        <end position="189"/>
    </location>
</feature>
<evidence type="ECO:0000259" key="15">
    <source>
        <dbReference type="PROSITE" id="PS51059"/>
    </source>
</evidence>
<dbReference type="InterPro" id="IPR000571">
    <property type="entry name" value="Znf_CCCH"/>
</dbReference>
<dbReference type="Pfam" id="PF00644">
    <property type="entry name" value="PARP"/>
    <property type="match status" value="1"/>
</dbReference>
<evidence type="ECO:0000256" key="3">
    <source>
        <dbReference type="ARBA" id="ARBA00022490"/>
    </source>
</evidence>
<protein>
    <submittedName>
        <fullName evidence="16">Poly [ADP-ribose] polymerase 12</fullName>
    </submittedName>
</protein>
<dbReference type="Pfam" id="PF25261">
    <property type="entry name" value="zf-CCCH_PARP12"/>
    <property type="match status" value="1"/>
</dbReference>
<dbReference type="Pfam" id="PF24356">
    <property type="entry name" value="WHD_PARP12"/>
    <property type="match status" value="1"/>
</dbReference>
<dbReference type="Gene3D" id="3.30.1370.210">
    <property type="match status" value="1"/>
</dbReference>
<dbReference type="GO" id="GO:0003950">
    <property type="term" value="F:NAD+ poly-ADP-ribosyltransferase activity"/>
    <property type="evidence" value="ECO:0007669"/>
    <property type="project" value="InterPro"/>
</dbReference>
<dbReference type="InterPro" id="IPR012317">
    <property type="entry name" value="Poly(ADP-ribose)pol_cat_dom"/>
</dbReference>
<evidence type="ECO:0000256" key="1">
    <source>
        <dbReference type="ARBA" id="ARBA00004123"/>
    </source>
</evidence>
<evidence type="ECO:0000259" key="14">
    <source>
        <dbReference type="PROSITE" id="PS50918"/>
    </source>
</evidence>
<dbReference type="EMBL" id="SCEB01214138">
    <property type="protein sequence ID" value="RXM37026.1"/>
    <property type="molecule type" value="Genomic_DNA"/>
</dbReference>
<dbReference type="PROSITE" id="PS50918">
    <property type="entry name" value="WWE"/>
    <property type="match status" value="1"/>
</dbReference>
<feature type="domain" description="WWE" evidence="14">
    <location>
        <begin position="316"/>
        <end position="402"/>
    </location>
</feature>
<dbReference type="GO" id="GO:0005737">
    <property type="term" value="C:cytoplasm"/>
    <property type="evidence" value="ECO:0007669"/>
    <property type="project" value="UniProtKB-SubCell"/>
</dbReference>
<feature type="zinc finger region" description="C3H1-type" evidence="11">
    <location>
        <begin position="167"/>
        <end position="189"/>
    </location>
</feature>
<keyword evidence="7 11" id="KW-0863">Zinc-finger</keyword>
<keyword evidence="8 11" id="KW-0862">Zinc</keyword>
<evidence type="ECO:0000259" key="13">
    <source>
        <dbReference type="PROSITE" id="PS50103"/>
    </source>
</evidence>
<evidence type="ECO:0000256" key="10">
    <source>
        <dbReference type="ARBA" id="ARBA00024347"/>
    </source>
</evidence>
<feature type="domain" description="C3H1-type" evidence="13">
    <location>
        <begin position="81"/>
        <end position="106"/>
    </location>
</feature>
<organism evidence="16 17">
    <name type="scientific">Acipenser ruthenus</name>
    <name type="common">Sterlet sturgeon</name>
    <dbReference type="NCBI Taxonomy" id="7906"/>
    <lineage>
        <taxon>Eukaryota</taxon>
        <taxon>Metazoa</taxon>
        <taxon>Chordata</taxon>
        <taxon>Craniata</taxon>
        <taxon>Vertebrata</taxon>
        <taxon>Euteleostomi</taxon>
        <taxon>Actinopterygii</taxon>
        <taxon>Chondrostei</taxon>
        <taxon>Acipenseriformes</taxon>
        <taxon>Acipenseridae</taxon>
        <taxon>Acipenser</taxon>
    </lineage>
</organism>
<keyword evidence="3" id="KW-0963">Cytoplasm</keyword>
<dbReference type="PANTHER" id="PTHR45740:SF15">
    <property type="entry name" value="ZINC FINGER CCCH TYPE DOMAIN CONTAINING 1-LIKE"/>
    <property type="match status" value="1"/>
</dbReference>
<dbReference type="InterPro" id="IPR056226">
    <property type="entry name" value="WH_PARP12"/>
</dbReference>
<evidence type="ECO:0000256" key="12">
    <source>
        <dbReference type="SAM" id="MobiDB-lite"/>
    </source>
</evidence>
<comment type="subcellular location">
    <subcellularLocation>
        <location evidence="2">Cytoplasm</location>
    </subcellularLocation>
    <subcellularLocation>
        <location evidence="1">Nucleus</location>
    </subcellularLocation>
</comment>
<dbReference type="SMART" id="SM00356">
    <property type="entry name" value="ZnF_C3H1"/>
    <property type="match status" value="3"/>
</dbReference>
<evidence type="ECO:0000313" key="17">
    <source>
        <dbReference type="Proteomes" id="UP000289886"/>
    </source>
</evidence>
<feature type="domain" description="PARP catalytic" evidence="15">
    <location>
        <begin position="433"/>
        <end position="647"/>
    </location>
</feature>
<evidence type="ECO:0000256" key="6">
    <source>
        <dbReference type="ARBA" id="ARBA00022737"/>
    </source>
</evidence>
<proteinExistence type="inferred from homology"/>
<dbReference type="Gene3D" id="3.90.228.10">
    <property type="match status" value="1"/>
</dbReference>
<evidence type="ECO:0000256" key="7">
    <source>
        <dbReference type="ARBA" id="ARBA00022771"/>
    </source>
</evidence>
<dbReference type="Gene3D" id="3.30.720.50">
    <property type="match status" value="1"/>
</dbReference>
<dbReference type="Pfam" id="PF02825">
    <property type="entry name" value="WWE"/>
    <property type="match status" value="1"/>
</dbReference>
<keyword evidence="9" id="KW-0539">Nucleus</keyword>
<dbReference type="PANTHER" id="PTHR45740">
    <property type="entry name" value="POLY [ADP-RIBOSE] POLYMERASE"/>
    <property type="match status" value="1"/>
</dbReference>
<dbReference type="GO" id="GO:0005634">
    <property type="term" value="C:nucleus"/>
    <property type="evidence" value="ECO:0007669"/>
    <property type="project" value="UniProtKB-SubCell"/>
</dbReference>
<dbReference type="GO" id="GO:0008270">
    <property type="term" value="F:zinc ion binding"/>
    <property type="evidence" value="ECO:0007669"/>
    <property type="project" value="UniProtKB-KW"/>
</dbReference>
<feature type="region of interest" description="Disordered" evidence="12">
    <location>
        <begin position="663"/>
        <end position="696"/>
    </location>
</feature>
<feature type="domain" description="C3H1-type" evidence="13">
    <location>
        <begin position="230"/>
        <end position="257"/>
    </location>
</feature>
<dbReference type="GO" id="GO:1990404">
    <property type="term" value="F:NAD+-protein mono-ADP-ribosyltransferase activity"/>
    <property type="evidence" value="ECO:0007669"/>
    <property type="project" value="TreeGrafter"/>
</dbReference>
<evidence type="ECO:0000256" key="8">
    <source>
        <dbReference type="ARBA" id="ARBA00022833"/>
    </source>
</evidence>
<dbReference type="SUPFAM" id="SSF56399">
    <property type="entry name" value="ADP-ribosylation"/>
    <property type="match status" value="1"/>
</dbReference>
<keyword evidence="6" id="KW-0677">Repeat</keyword>
<evidence type="ECO:0000256" key="11">
    <source>
        <dbReference type="PROSITE-ProRule" id="PRU00723"/>
    </source>
</evidence>
<keyword evidence="17" id="KW-1185">Reference proteome</keyword>
<dbReference type="PROSITE" id="PS51059">
    <property type="entry name" value="PARP_CATALYTIC"/>
    <property type="match status" value="1"/>
</dbReference>
<name>A0A444UPC3_ACIRT</name>
<dbReference type="CDD" id="cd01439">
    <property type="entry name" value="TCCD_inducible_PARP_like"/>
    <property type="match status" value="1"/>
</dbReference>
<comment type="caution">
    <text evidence="16">The sequence shown here is derived from an EMBL/GenBank/DDBJ whole genome shotgun (WGS) entry which is preliminary data.</text>
</comment>
<evidence type="ECO:0000256" key="4">
    <source>
        <dbReference type="ARBA" id="ARBA00022553"/>
    </source>
</evidence>
<dbReference type="InterPro" id="IPR037197">
    <property type="entry name" value="WWE_dom_sf"/>
</dbReference>
<dbReference type="InterPro" id="IPR004170">
    <property type="entry name" value="WWE_dom"/>
</dbReference>
<dbReference type="InterPro" id="IPR057602">
    <property type="entry name" value="Zfn-CCCH_PARP12"/>
</dbReference>
<dbReference type="Pfam" id="PF23466">
    <property type="entry name" value="WWE_4"/>
    <property type="match status" value="1"/>
</dbReference>
<evidence type="ECO:0000256" key="5">
    <source>
        <dbReference type="ARBA" id="ARBA00022723"/>
    </source>
</evidence>
<feature type="compositionally biased region" description="Polar residues" evidence="12">
    <location>
        <begin position="663"/>
        <end position="679"/>
    </location>
</feature>
<gene>
    <name evidence="16" type="ORF">EOD39_11286</name>
</gene>
<accession>A0A444UPC3</accession>
<evidence type="ECO:0000256" key="9">
    <source>
        <dbReference type="ARBA" id="ARBA00023242"/>
    </source>
</evidence>
<dbReference type="AlphaFoldDB" id="A0A444UPC3"/>
<reference evidence="16 17" key="1">
    <citation type="submission" date="2019-01" db="EMBL/GenBank/DDBJ databases">
        <title>Draft Genome and Complete Hox-Cluster Characterization of the Sterlet Sturgeon (Acipenser ruthenus).</title>
        <authorList>
            <person name="Wei Q."/>
        </authorList>
    </citation>
    <scope>NUCLEOTIDE SEQUENCE [LARGE SCALE GENOMIC DNA]</scope>
    <source>
        <strain evidence="16">WHYD16114868_AA</strain>
        <tissue evidence="16">Blood</tissue>
    </source>
</reference>
<evidence type="ECO:0000313" key="16">
    <source>
        <dbReference type="EMBL" id="RXM37026.1"/>
    </source>
</evidence>
<dbReference type="PROSITE" id="PS50103">
    <property type="entry name" value="ZF_C3H1"/>
    <property type="match status" value="3"/>
</dbReference>
<keyword evidence="4" id="KW-0597">Phosphoprotein</keyword>